<accession>A0A1M6QYF7</accession>
<feature type="domain" description="Tetrapyrrole biosynthesis uroporphyrinogen III synthase" evidence="1">
    <location>
        <begin position="17"/>
        <end position="182"/>
    </location>
</feature>
<organism evidence="2 3">
    <name type="scientific">Fibrobacter intestinalis</name>
    <dbReference type="NCBI Taxonomy" id="28122"/>
    <lineage>
        <taxon>Bacteria</taxon>
        <taxon>Pseudomonadati</taxon>
        <taxon>Fibrobacterota</taxon>
        <taxon>Fibrobacteria</taxon>
        <taxon>Fibrobacterales</taxon>
        <taxon>Fibrobacteraceae</taxon>
        <taxon>Fibrobacter</taxon>
    </lineage>
</organism>
<dbReference type="Pfam" id="PF02602">
    <property type="entry name" value="HEM4"/>
    <property type="match status" value="1"/>
</dbReference>
<evidence type="ECO:0000313" key="2">
    <source>
        <dbReference type="EMBL" id="SHK25128.1"/>
    </source>
</evidence>
<dbReference type="EMBL" id="FRAW01000003">
    <property type="protein sequence ID" value="SHK25128.1"/>
    <property type="molecule type" value="Genomic_DNA"/>
</dbReference>
<sequence>MLVIYTKIDAPGEDFIAAEREKGNRVLHIPALTYAPTGNPLNFLDCDSAFVGSPRAAAIAKEALKNFAGPIFTAGPQTARFLLQQGISVAAAGTEKGARDSFPRFLEIRKVQNVAWISALETAADLKQIAAENQVRIRHFPVYKTQAAKVDEQKMQRLEHPLSWHFYSGKAVNAMSRFIQEGDLVNLHGASAEKAFALAQPCR</sequence>
<reference evidence="3" key="1">
    <citation type="submission" date="2016-11" db="EMBL/GenBank/DDBJ databases">
        <authorList>
            <person name="Varghese N."/>
            <person name="Submissions S."/>
        </authorList>
    </citation>
    <scope>NUCLEOTIDE SEQUENCE [LARGE SCALE GENOMIC DNA]</scope>
    <source>
        <strain evidence="3">UWOS</strain>
    </source>
</reference>
<gene>
    <name evidence="2" type="ORF">SAMN05720469_10344</name>
</gene>
<dbReference type="SUPFAM" id="SSF69618">
    <property type="entry name" value="HemD-like"/>
    <property type="match status" value="1"/>
</dbReference>
<dbReference type="InterPro" id="IPR036108">
    <property type="entry name" value="4pyrrol_syn_uPrphyn_synt_sf"/>
</dbReference>
<protein>
    <submittedName>
        <fullName evidence="2">Uroporphyrinogen-III synthase</fullName>
    </submittedName>
</protein>
<evidence type="ECO:0000313" key="3">
    <source>
        <dbReference type="Proteomes" id="UP000184275"/>
    </source>
</evidence>
<dbReference type="Proteomes" id="UP000184275">
    <property type="component" value="Unassembled WGS sequence"/>
</dbReference>
<dbReference type="GO" id="GO:0033014">
    <property type="term" value="P:tetrapyrrole biosynthetic process"/>
    <property type="evidence" value="ECO:0007669"/>
    <property type="project" value="InterPro"/>
</dbReference>
<proteinExistence type="predicted"/>
<dbReference type="InterPro" id="IPR003754">
    <property type="entry name" value="4pyrrol_synth_uPrphyn_synth"/>
</dbReference>
<evidence type="ECO:0000259" key="1">
    <source>
        <dbReference type="Pfam" id="PF02602"/>
    </source>
</evidence>
<keyword evidence="3" id="KW-1185">Reference proteome</keyword>
<name>A0A1M6QYF7_9BACT</name>
<dbReference type="AlphaFoldDB" id="A0A1M6QYF7"/>
<dbReference type="Gene3D" id="3.40.50.10090">
    <property type="match status" value="2"/>
</dbReference>
<dbReference type="GO" id="GO:0004852">
    <property type="term" value="F:uroporphyrinogen-III synthase activity"/>
    <property type="evidence" value="ECO:0007669"/>
    <property type="project" value="InterPro"/>
</dbReference>